<name>A0A7C3WU40_THEPE</name>
<organism evidence="1">
    <name type="scientific">Thermofilum pendens</name>
    <dbReference type="NCBI Taxonomy" id="2269"/>
    <lineage>
        <taxon>Archaea</taxon>
        <taxon>Thermoproteota</taxon>
        <taxon>Thermoprotei</taxon>
        <taxon>Thermofilales</taxon>
        <taxon>Thermofilaceae</taxon>
        <taxon>Thermofilum</taxon>
    </lineage>
</organism>
<proteinExistence type="predicted"/>
<comment type="caution">
    <text evidence="1">The sequence shown here is derived from an EMBL/GenBank/DDBJ whole genome shotgun (WGS) entry which is preliminary data.</text>
</comment>
<dbReference type="Gene3D" id="3.30.70.100">
    <property type="match status" value="1"/>
</dbReference>
<reference evidence="1" key="1">
    <citation type="journal article" date="2020" name="mSystems">
        <title>Genome- and Community-Level Interaction Insights into Carbon Utilization and Element Cycling Functions of Hydrothermarchaeota in Hydrothermal Sediment.</title>
        <authorList>
            <person name="Zhou Z."/>
            <person name="Liu Y."/>
            <person name="Xu W."/>
            <person name="Pan J."/>
            <person name="Luo Z.H."/>
            <person name="Li M."/>
        </authorList>
    </citation>
    <scope>NUCLEOTIDE SEQUENCE [LARGE SCALE GENOMIC DNA]</scope>
    <source>
        <strain evidence="1">SpSt-8</strain>
    </source>
</reference>
<dbReference type="EMBL" id="DTIB01000114">
    <property type="protein sequence ID" value="HGB25704.1"/>
    <property type="molecule type" value="Genomic_DNA"/>
</dbReference>
<sequence>MRRARLKVSGVGCESCVAPSKQHFIRVAGVLGVHVLGSTVEVVYDESVVSLQELLEKSGVEKYYVVRVLSDEPLGSQHAEARPALRLEGFRREPRYSTV</sequence>
<dbReference type="AlphaFoldDB" id="A0A7C3WU40"/>
<accession>A0A7C3WU40</accession>
<dbReference type="SUPFAM" id="SSF55008">
    <property type="entry name" value="HMA, heavy metal-associated domain"/>
    <property type="match status" value="1"/>
</dbReference>
<gene>
    <name evidence="1" type="ORF">ENV88_06760</name>
</gene>
<evidence type="ECO:0000313" key="1">
    <source>
        <dbReference type="EMBL" id="HGB25704.1"/>
    </source>
</evidence>
<dbReference type="GO" id="GO:0046872">
    <property type="term" value="F:metal ion binding"/>
    <property type="evidence" value="ECO:0007669"/>
    <property type="project" value="InterPro"/>
</dbReference>
<dbReference type="InterPro" id="IPR036163">
    <property type="entry name" value="HMA_dom_sf"/>
</dbReference>
<protein>
    <submittedName>
        <fullName evidence="1">Copper chaperone</fullName>
    </submittedName>
</protein>